<dbReference type="InterPro" id="IPR002004">
    <property type="entry name" value="PABP_HYD_C"/>
</dbReference>
<keyword evidence="3" id="KW-1185">Reference proteome</keyword>
<dbReference type="GO" id="GO:0090263">
    <property type="term" value="P:positive regulation of canonical Wnt signaling pathway"/>
    <property type="evidence" value="ECO:0007669"/>
    <property type="project" value="TreeGrafter"/>
</dbReference>
<dbReference type="GO" id="GO:0005737">
    <property type="term" value="C:cytoplasm"/>
    <property type="evidence" value="ECO:0007669"/>
    <property type="project" value="TreeGrafter"/>
</dbReference>
<dbReference type="PANTHER" id="PTHR46276:SF1">
    <property type="entry name" value="E3 UBIQUITIN-PROTEIN LIGASE UBR5"/>
    <property type="match status" value="1"/>
</dbReference>
<dbReference type="GO" id="GO:0000209">
    <property type="term" value="P:protein polyubiquitination"/>
    <property type="evidence" value="ECO:0007669"/>
    <property type="project" value="TreeGrafter"/>
</dbReference>
<dbReference type="Proteomes" id="UP000604046">
    <property type="component" value="Unassembled WGS sequence"/>
</dbReference>
<dbReference type="SMART" id="SM00517">
    <property type="entry name" value="PolyA"/>
    <property type="match status" value="1"/>
</dbReference>
<evidence type="ECO:0000259" key="1">
    <source>
        <dbReference type="PROSITE" id="PS51309"/>
    </source>
</evidence>
<name>A0A812H4N5_9DINO</name>
<dbReference type="EMBL" id="CAJNDS010000054">
    <property type="protein sequence ID" value="CAE6936176.1"/>
    <property type="molecule type" value="Genomic_DNA"/>
</dbReference>
<dbReference type="GO" id="GO:0005634">
    <property type="term" value="C:nucleus"/>
    <property type="evidence" value="ECO:0007669"/>
    <property type="project" value="TreeGrafter"/>
</dbReference>
<dbReference type="AlphaFoldDB" id="A0A812H4N5"/>
<dbReference type="PANTHER" id="PTHR46276">
    <property type="entry name" value="E3 UBIQUITIN-PROTEIN LIGASE UBR5"/>
    <property type="match status" value="1"/>
</dbReference>
<reference evidence="2" key="1">
    <citation type="submission" date="2021-02" db="EMBL/GenBank/DDBJ databases">
        <authorList>
            <person name="Dougan E. K."/>
            <person name="Rhodes N."/>
            <person name="Thang M."/>
            <person name="Chan C."/>
        </authorList>
    </citation>
    <scope>NUCLEOTIDE SEQUENCE</scope>
</reference>
<dbReference type="PROSITE" id="PS51309">
    <property type="entry name" value="PABC"/>
    <property type="match status" value="1"/>
</dbReference>
<protein>
    <submittedName>
        <fullName evidence="2">PAB1 protein</fullName>
    </submittedName>
</protein>
<accession>A0A812H4N5</accession>
<dbReference type="GO" id="GO:0034450">
    <property type="term" value="F:ubiquitin-ubiquitin ligase activity"/>
    <property type="evidence" value="ECO:0007669"/>
    <property type="project" value="TreeGrafter"/>
</dbReference>
<evidence type="ECO:0000313" key="2">
    <source>
        <dbReference type="EMBL" id="CAE6936176.1"/>
    </source>
</evidence>
<dbReference type="InterPro" id="IPR036053">
    <property type="entry name" value="PABP-dom"/>
</dbReference>
<feature type="domain" description="PABC" evidence="1">
    <location>
        <begin position="136"/>
        <end position="213"/>
    </location>
</feature>
<dbReference type="Gene3D" id="1.10.1900.10">
    <property type="entry name" value="c-terminal domain of poly(a) binding protein"/>
    <property type="match status" value="1"/>
</dbReference>
<dbReference type="Pfam" id="PF00658">
    <property type="entry name" value="MLLE"/>
    <property type="match status" value="1"/>
</dbReference>
<evidence type="ECO:0000313" key="3">
    <source>
        <dbReference type="Proteomes" id="UP000604046"/>
    </source>
</evidence>
<gene>
    <name evidence="2" type="primary">PAB1</name>
    <name evidence="2" type="ORF">SNAT2548_LOCUS1035</name>
</gene>
<comment type="caution">
    <text evidence="2">The sequence shown here is derived from an EMBL/GenBank/DDBJ whole genome shotgun (WGS) entry which is preliminary data.</text>
</comment>
<sequence length="214" mass="23334">MAHEPHEADPTSLKGMLLEHLASVGLGQQALEEVTRALQASEESALTSNLTRVYKCAMEGQLCVRASLLSGRECSVLVSPWTTVAQAQALLTSELGVSNEGYRLASAKQALYEEDFIGMHFSPTSPPLSLVREEETLAALEARLARCSPTVRKQVIGEMLYPKIAEVQPKLAGKITGMVLEMTDSELIVLLRSHQRLLSTVDEALRVLHAARLD</sequence>
<dbReference type="OrthoDB" id="19742at2759"/>
<dbReference type="SUPFAM" id="SSF63570">
    <property type="entry name" value="PABC (PABP) domain"/>
    <property type="match status" value="1"/>
</dbReference>
<proteinExistence type="predicted"/>
<dbReference type="GO" id="GO:0003723">
    <property type="term" value="F:RNA binding"/>
    <property type="evidence" value="ECO:0007669"/>
    <property type="project" value="InterPro"/>
</dbReference>
<organism evidence="2 3">
    <name type="scientific">Symbiodinium natans</name>
    <dbReference type="NCBI Taxonomy" id="878477"/>
    <lineage>
        <taxon>Eukaryota</taxon>
        <taxon>Sar</taxon>
        <taxon>Alveolata</taxon>
        <taxon>Dinophyceae</taxon>
        <taxon>Suessiales</taxon>
        <taxon>Symbiodiniaceae</taxon>
        <taxon>Symbiodinium</taxon>
    </lineage>
</organism>